<dbReference type="Proteomes" id="UP000006062">
    <property type="component" value="Chromosome"/>
</dbReference>
<evidence type="ECO:0000313" key="6">
    <source>
        <dbReference type="Proteomes" id="UP000006062"/>
    </source>
</evidence>
<dbReference type="OrthoDB" id="5567253at2"/>
<sequence length="442" mass="49371">MATSRLTAGRIREIESAKKGAQVFLWDVDAPGLGVRVTAGSKAFIFEGRLEGRRMRITIGDVRVLDIDKARSEARRLQTLIDQGIDPRDQKADQIAAVATKKAETMRQAQAEESTAIRQALLVADGWKVYIEDRRPHWGERHYRDHLNLAQPGGEPKKRGAGLSVPGPLAPLLARRFAEITPEQITAWLIAESATRSTQALLAFGLFKTFAVWCEERSEYRGMIHPDAFAGRSVRDALPSKSAKDDVLQKEQLRAWFAAVRQVGNPVISAYLQTLLLTGARRNEITTLTWANVDFQWGSLTIRDKVDGERTIPMTPYVASLLAGLPRRNEWVFSSPSAAAGHLQEPRIPHNRALATAALPPLTLHGLRRSFGTLSEWVEMPVGIVAQIQGHKPSATAEKHYRRRPLDLLRQWHTKLEGWILEQAGIYQPLEAQAGQPIRRVK</sequence>
<gene>
    <name evidence="5" type="ordered locus">Thivi_4621</name>
</gene>
<dbReference type="PANTHER" id="PTHR30629">
    <property type="entry name" value="PROPHAGE INTEGRASE"/>
    <property type="match status" value="1"/>
</dbReference>
<dbReference type="PROSITE" id="PS51898">
    <property type="entry name" value="TYR_RECOMBINASE"/>
    <property type="match status" value="1"/>
</dbReference>
<dbReference type="InterPro" id="IPR013762">
    <property type="entry name" value="Integrase-like_cat_sf"/>
</dbReference>
<dbReference type="Gene3D" id="3.30.160.390">
    <property type="entry name" value="Integrase, DNA-binding domain"/>
    <property type="match status" value="1"/>
</dbReference>
<dbReference type="Gene3D" id="1.10.443.10">
    <property type="entry name" value="Intergrase catalytic core"/>
    <property type="match status" value="1"/>
</dbReference>
<dbReference type="SUPFAM" id="SSF56349">
    <property type="entry name" value="DNA breaking-rejoining enzymes"/>
    <property type="match status" value="1"/>
</dbReference>
<dbReference type="GO" id="GO:0015074">
    <property type="term" value="P:DNA integration"/>
    <property type="evidence" value="ECO:0007669"/>
    <property type="project" value="UniProtKB-KW"/>
</dbReference>
<keyword evidence="2" id="KW-0229">DNA integration</keyword>
<dbReference type="PANTHER" id="PTHR30629:SF6">
    <property type="entry name" value="PROPHAGE INTEGRASE INTA-RELATED"/>
    <property type="match status" value="1"/>
</dbReference>
<evidence type="ECO:0000259" key="4">
    <source>
        <dbReference type="PROSITE" id="PS51898"/>
    </source>
</evidence>
<organism evidence="5 6">
    <name type="scientific">Thiocystis violascens (strain ATCC 17096 / DSM 198 / 6111)</name>
    <name type="common">Chromatium violascens</name>
    <dbReference type="NCBI Taxonomy" id="765911"/>
    <lineage>
        <taxon>Bacteria</taxon>
        <taxon>Pseudomonadati</taxon>
        <taxon>Pseudomonadota</taxon>
        <taxon>Gammaproteobacteria</taxon>
        <taxon>Chromatiales</taxon>
        <taxon>Chromatiaceae</taxon>
        <taxon>Thiocystis</taxon>
    </lineage>
</organism>
<dbReference type="InterPro" id="IPR038488">
    <property type="entry name" value="Integrase_DNA-bd_sf"/>
</dbReference>
<dbReference type="InterPro" id="IPR011010">
    <property type="entry name" value="DNA_brk_join_enz"/>
</dbReference>
<evidence type="ECO:0000313" key="5">
    <source>
        <dbReference type="EMBL" id="AFL76412.1"/>
    </source>
</evidence>
<dbReference type="InterPro" id="IPR002104">
    <property type="entry name" value="Integrase_catalytic"/>
</dbReference>
<dbReference type="GO" id="GO:0003677">
    <property type="term" value="F:DNA binding"/>
    <property type="evidence" value="ECO:0007669"/>
    <property type="project" value="InterPro"/>
</dbReference>
<dbReference type="Pfam" id="PF13356">
    <property type="entry name" value="Arm-DNA-bind_3"/>
    <property type="match status" value="1"/>
</dbReference>
<protein>
    <submittedName>
        <fullName evidence="5">Site-specific recombinase XerD</fullName>
    </submittedName>
</protein>
<evidence type="ECO:0000256" key="1">
    <source>
        <dbReference type="ARBA" id="ARBA00008857"/>
    </source>
</evidence>
<keyword evidence="3" id="KW-0233">DNA recombination</keyword>
<dbReference type="InterPro" id="IPR025166">
    <property type="entry name" value="Integrase_DNA_bind_dom"/>
</dbReference>
<dbReference type="EMBL" id="CP003154">
    <property type="protein sequence ID" value="AFL76412.1"/>
    <property type="molecule type" value="Genomic_DNA"/>
</dbReference>
<evidence type="ECO:0000256" key="2">
    <source>
        <dbReference type="ARBA" id="ARBA00022908"/>
    </source>
</evidence>
<dbReference type="AlphaFoldDB" id="I3YHE4"/>
<dbReference type="GO" id="GO:0006310">
    <property type="term" value="P:DNA recombination"/>
    <property type="evidence" value="ECO:0007669"/>
    <property type="project" value="UniProtKB-KW"/>
</dbReference>
<comment type="similarity">
    <text evidence="1">Belongs to the 'phage' integrase family.</text>
</comment>
<dbReference type="STRING" id="765911.Thivi_4621"/>
<dbReference type="InterPro" id="IPR050808">
    <property type="entry name" value="Phage_Integrase"/>
</dbReference>
<keyword evidence="6" id="KW-1185">Reference proteome</keyword>
<dbReference type="Pfam" id="PF00589">
    <property type="entry name" value="Phage_integrase"/>
    <property type="match status" value="1"/>
</dbReference>
<name>I3YHE4_THIV6</name>
<evidence type="ECO:0000256" key="3">
    <source>
        <dbReference type="ARBA" id="ARBA00023172"/>
    </source>
</evidence>
<accession>I3YHE4</accession>
<proteinExistence type="inferred from homology"/>
<dbReference type="HOGENOM" id="CLU_027562_3_0_6"/>
<feature type="domain" description="Tyr recombinase" evidence="4">
    <location>
        <begin position="243"/>
        <end position="414"/>
    </location>
</feature>
<dbReference type="KEGG" id="tvi:Thivi_4621"/>
<dbReference type="eggNOG" id="COG0582">
    <property type="taxonomic scope" value="Bacteria"/>
</dbReference>
<reference evidence="5 6" key="1">
    <citation type="submission" date="2012-06" db="EMBL/GenBank/DDBJ databases">
        <title>Complete sequence of Thiocystis violascens DSM 198.</title>
        <authorList>
            <consortium name="US DOE Joint Genome Institute"/>
            <person name="Lucas S."/>
            <person name="Han J."/>
            <person name="Lapidus A."/>
            <person name="Cheng J.-F."/>
            <person name="Goodwin L."/>
            <person name="Pitluck S."/>
            <person name="Peters L."/>
            <person name="Ovchinnikova G."/>
            <person name="Teshima H."/>
            <person name="Detter J.C."/>
            <person name="Han C."/>
            <person name="Tapia R."/>
            <person name="Land M."/>
            <person name="Hauser L."/>
            <person name="Kyrpides N."/>
            <person name="Ivanova N."/>
            <person name="Pagani I."/>
            <person name="Vogl K."/>
            <person name="Liu Z."/>
            <person name="Frigaard N.-U."/>
            <person name="Bryant D."/>
            <person name="Woyke T."/>
        </authorList>
    </citation>
    <scope>NUCLEOTIDE SEQUENCE [LARGE SCALE GENOMIC DNA]</scope>
    <source>
        <strain evidence="6">ATCC 17096 / DSM 198 / 6111</strain>
    </source>
</reference>
<dbReference type="RefSeq" id="WP_014780780.1">
    <property type="nucleotide sequence ID" value="NC_018012.1"/>
</dbReference>